<protein>
    <submittedName>
        <fullName evidence="3">Efflux transporter outer membrane subunit</fullName>
    </submittedName>
</protein>
<evidence type="ECO:0000256" key="1">
    <source>
        <dbReference type="ARBA" id="ARBA00007613"/>
    </source>
</evidence>
<proteinExistence type="inferred from homology"/>
<dbReference type="Pfam" id="PF02321">
    <property type="entry name" value="OEP"/>
    <property type="match status" value="2"/>
</dbReference>
<evidence type="ECO:0000313" key="4">
    <source>
        <dbReference type="Proteomes" id="UP001596086"/>
    </source>
</evidence>
<name>A0ABW0RZK5_9BURK</name>
<gene>
    <name evidence="3" type="ORF">ACFPO9_11305</name>
</gene>
<dbReference type="RefSeq" id="WP_379770653.1">
    <property type="nucleotide sequence ID" value="NZ_JBHSMZ010000006.1"/>
</dbReference>
<dbReference type="Gene3D" id="2.20.200.10">
    <property type="entry name" value="Outer membrane efflux proteins (OEP)"/>
    <property type="match status" value="1"/>
</dbReference>
<keyword evidence="4" id="KW-1185">Reference proteome</keyword>
<keyword evidence="2" id="KW-0472">Membrane</keyword>
<evidence type="ECO:0000256" key="2">
    <source>
        <dbReference type="RuleBase" id="RU362097"/>
    </source>
</evidence>
<keyword evidence="2" id="KW-0564">Palmitate</keyword>
<comment type="similarity">
    <text evidence="1 2">Belongs to the outer membrane factor (OMF) (TC 1.B.17) family.</text>
</comment>
<accession>A0ABW0RZK5</accession>
<sequence>MALTKHLTEHLAGAAFALLAAGCALQPAYQRPAPPVAAAYPDGPAYRASAGADGHTPDEIGWRDFLPDPRLQRLVELALRNNRDLRAAVLNVERVRAQYRVQQAALFPQLGLGASAAAGSVPGSGPGNSGSSHATRFGADLSASWEPDFFGRLHSLSNAAFEQYLASAQAQRAAQILLVSQLAEQYLTMLAYGEELAVTERTLAATTASWKIVKLQYDTGVASELDLRQSQSAVDLAGASHAAQLRLQAQAQNGLVLLVGQPLPADLPPPLGLNSQRILADVPAGLPSDLLARRPDILEAEALLRAETADIGTARAAFFPNISLTGSLGTASSTLASLFSGGAGAWTFAASLLAPIFDGGANRANLDLAIIQRDIGVAQYEKAIQTAFREVADGLAARGTYTDQLAALQRNEADQQRRLELANMRYANGVDSYLNVLTAQTDLYNAQIGVVTTRLNRLINLVDLYRALGGGWRARTGEPACQAGNS</sequence>
<dbReference type="NCBIfam" id="TIGR01845">
    <property type="entry name" value="outer_NodT"/>
    <property type="match status" value="1"/>
</dbReference>
<dbReference type="Proteomes" id="UP001596086">
    <property type="component" value="Unassembled WGS sequence"/>
</dbReference>
<dbReference type="InterPro" id="IPR003423">
    <property type="entry name" value="OMP_efflux"/>
</dbReference>
<comment type="subcellular location">
    <subcellularLocation>
        <location evidence="2">Cell membrane</location>
        <topology evidence="2">Lipid-anchor</topology>
    </subcellularLocation>
</comment>
<dbReference type="PROSITE" id="PS51257">
    <property type="entry name" value="PROKAR_LIPOPROTEIN"/>
    <property type="match status" value="1"/>
</dbReference>
<keyword evidence="2" id="KW-0449">Lipoprotein</keyword>
<dbReference type="Gene3D" id="1.20.1600.10">
    <property type="entry name" value="Outer membrane efflux proteins (OEP)"/>
    <property type="match status" value="1"/>
</dbReference>
<organism evidence="3 4">
    <name type="scientific">Massilia aerilata</name>
    <dbReference type="NCBI Taxonomy" id="453817"/>
    <lineage>
        <taxon>Bacteria</taxon>
        <taxon>Pseudomonadati</taxon>
        <taxon>Pseudomonadota</taxon>
        <taxon>Betaproteobacteria</taxon>
        <taxon>Burkholderiales</taxon>
        <taxon>Oxalobacteraceae</taxon>
        <taxon>Telluria group</taxon>
        <taxon>Massilia</taxon>
    </lineage>
</organism>
<dbReference type="SUPFAM" id="SSF56954">
    <property type="entry name" value="Outer membrane efflux proteins (OEP)"/>
    <property type="match status" value="1"/>
</dbReference>
<dbReference type="PANTHER" id="PTHR30203">
    <property type="entry name" value="OUTER MEMBRANE CATION EFFLUX PROTEIN"/>
    <property type="match status" value="1"/>
</dbReference>
<dbReference type="InterPro" id="IPR010131">
    <property type="entry name" value="MdtP/NodT-like"/>
</dbReference>
<evidence type="ECO:0000313" key="3">
    <source>
        <dbReference type="EMBL" id="MFC5549100.1"/>
    </source>
</evidence>
<comment type="caution">
    <text evidence="3">The sequence shown here is derived from an EMBL/GenBank/DDBJ whole genome shotgun (WGS) entry which is preliminary data.</text>
</comment>
<keyword evidence="2" id="KW-1134">Transmembrane beta strand</keyword>
<reference evidence="4" key="1">
    <citation type="journal article" date="2019" name="Int. J. Syst. Evol. Microbiol.">
        <title>The Global Catalogue of Microorganisms (GCM) 10K type strain sequencing project: providing services to taxonomists for standard genome sequencing and annotation.</title>
        <authorList>
            <consortium name="The Broad Institute Genomics Platform"/>
            <consortium name="The Broad Institute Genome Sequencing Center for Infectious Disease"/>
            <person name="Wu L."/>
            <person name="Ma J."/>
        </authorList>
    </citation>
    <scope>NUCLEOTIDE SEQUENCE [LARGE SCALE GENOMIC DNA]</scope>
    <source>
        <strain evidence="4">CGMCC 4.5798</strain>
    </source>
</reference>
<dbReference type="PANTHER" id="PTHR30203:SF32">
    <property type="entry name" value="CATION EFFLUX SYSTEM PROTEIN CUSC"/>
    <property type="match status" value="1"/>
</dbReference>
<keyword evidence="2" id="KW-0812">Transmembrane</keyword>
<dbReference type="EMBL" id="JBHSMZ010000006">
    <property type="protein sequence ID" value="MFC5549100.1"/>
    <property type="molecule type" value="Genomic_DNA"/>
</dbReference>